<feature type="coiled-coil region" evidence="1">
    <location>
        <begin position="102"/>
        <end position="150"/>
    </location>
</feature>
<organism evidence="3">
    <name type="scientific">viral metagenome</name>
    <dbReference type="NCBI Taxonomy" id="1070528"/>
    <lineage>
        <taxon>unclassified sequences</taxon>
        <taxon>metagenomes</taxon>
        <taxon>organismal metagenomes</taxon>
    </lineage>
</organism>
<keyword evidence="1" id="KW-0175">Coiled coil</keyword>
<dbReference type="AlphaFoldDB" id="A0A6C0CMW6"/>
<accession>A0A6C0CMW6</accession>
<evidence type="ECO:0000256" key="1">
    <source>
        <dbReference type="SAM" id="Coils"/>
    </source>
</evidence>
<reference evidence="3" key="1">
    <citation type="journal article" date="2020" name="Nature">
        <title>Giant virus diversity and host interactions through global metagenomics.</title>
        <authorList>
            <person name="Schulz F."/>
            <person name="Roux S."/>
            <person name="Paez-Espino D."/>
            <person name="Jungbluth S."/>
            <person name="Walsh D.A."/>
            <person name="Denef V.J."/>
            <person name="McMahon K.D."/>
            <person name="Konstantinidis K.T."/>
            <person name="Eloe-Fadrosh E.A."/>
            <person name="Kyrpides N.C."/>
            <person name="Woyke T."/>
        </authorList>
    </citation>
    <scope>NUCLEOTIDE SEQUENCE</scope>
    <source>
        <strain evidence="3">GVMAG-M-3300021425-14</strain>
    </source>
</reference>
<dbReference type="EMBL" id="MN739461">
    <property type="protein sequence ID" value="QHT05948.1"/>
    <property type="molecule type" value="Genomic_DNA"/>
</dbReference>
<feature type="compositionally biased region" description="Basic and acidic residues" evidence="2">
    <location>
        <begin position="204"/>
        <end position="217"/>
    </location>
</feature>
<name>A0A6C0CMW6_9ZZZZ</name>
<feature type="coiled-coil region" evidence="1">
    <location>
        <begin position="176"/>
        <end position="203"/>
    </location>
</feature>
<evidence type="ECO:0000256" key="2">
    <source>
        <dbReference type="SAM" id="MobiDB-lite"/>
    </source>
</evidence>
<sequence>MAWRRYQREQRALQEMNTPKPRILQQQQQPQKVTTQTVLEWHEKRLINIKEDSDKQTELINSIHEMVDKIDARSRLNETFISQCSRTNKEIENDLSKTNKTLSNNSNLFEQQNKKIKNLEDALSISAITIERLETLIKNINNDYLSFKENFVKSKNLLEVKVTEEHAKKLVKEMVKESIDQKVKDNNEKIKKMEKKKKKVQLNVKEKPINKHVETVKNQETSLEN</sequence>
<evidence type="ECO:0000313" key="3">
    <source>
        <dbReference type="EMBL" id="QHT05948.1"/>
    </source>
</evidence>
<protein>
    <submittedName>
        <fullName evidence="3">Uncharacterized protein</fullName>
    </submittedName>
</protein>
<feature type="region of interest" description="Disordered" evidence="2">
    <location>
        <begin position="204"/>
        <end position="225"/>
    </location>
</feature>
<proteinExistence type="predicted"/>